<sequence>MSFTLQPLAMLSTCMCPTLPRPVGCVLSLFSAYDPSCCALASVVMVSGERENWESPLSVCTVSSLVGMPVCETNAQSPLTQGGHPSSDHPLLGHVQLELALHDIEILMHSSPCRAATGTNPLQLWGHGEMHGHKQNPELPSSGGLHQNVQCGYSKASQEGDEELYFQCE</sequence>
<gene>
    <name evidence="2" type="ORF">JZ751_000424</name>
</gene>
<proteinExistence type="predicted"/>
<name>A0A8T2PWJ6_9TELE</name>
<protein>
    <submittedName>
        <fullName evidence="2">Uncharacterized protein</fullName>
    </submittedName>
</protein>
<evidence type="ECO:0000256" key="1">
    <source>
        <dbReference type="SAM" id="MobiDB-lite"/>
    </source>
</evidence>
<comment type="caution">
    <text evidence="2">The sequence shown here is derived from an EMBL/GenBank/DDBJ whole genome shotgun (WGS) entry which is preliminary data.</text>
</comment>
<accession>A0A8T2PWJ6</accession>
<evidence type="ECO:0000313" key="2">
    <source>
        <dbReference type="EMBL" id="KAG9355586.1"/>
    </source>
</evidence>
<feature type="region of interest" description="Disordered" evidence="1">
    <location>
        <begin position="126"/>
        <end position="146"/>
    </location>
</feature>
<keyword evidence="3" id="KW-1185">Reference proteome</keyword>
<organism evidence="2 3">
    <name type="scientific">Albula glossodonta</name>
    <name type="common">roundjaw bonefish</name>
    <dbReference type="NCBI Taxonomy" id="121402"/>
    <lineage>
        <taxon>Eukaryota</taxon>
        <taxon>Metazoa</taxon>
        <taxon>Chordata</taxon>
        <taxon>Craniata</taxon>
        <taxon>Vertebrata</taxon>
        <taxon>Euteleostomi</taxon>
        <taxon>Actinopterygii</taxon>
        <taxon>Neopterygii</taxon>
        <taxon>Teleostei</taxon>
        <taxon>Albuliformes</taxon>
        <taxon>Albulidae</taxon>
        <taxon>Albula</taxon>
    </lineage>
</organism>
<reference evidence="2" key="1">
    <citation type="thesis" date="2021" institute="BYU ScholarsArchive" country="Provo, UT, USA">
        <title>Applications of and Algorithms for Genome Assembly and Genomic Analyses with an Emphasis on Marine Teleosts.</title>
        <authorList>
            <person name="Pickett B.D."/>
        </authorList>
    </citation>
    <scope>NUCLEOTIDE SEQUENCE</scope>
    <source>
        <strain evidence="2">HI-2016</strain>
    </source>
</reference>
<evidence type="ECO:0000313" key="3">
    <source>
        <dbReference type="Proteomes" id="UP000824540"/>
    </source>
</evidence>
<dbReference type="EMBL" id="JAFBMS010000001">
    <property type="protein sequence ID" value="KAG9355586.1"/>
    <property type="molecule type" value="Genomic_DNA"/>
</dbReference>
<dbReference type="Proteomes" id="UP000824540">
    <property type="component" value="Unassembled WGS sequence"/>
</dbReference>
<dbReference type="AlphaFoldDB" id="A0A8T2PWJ6"/>